<dbReference type="InterPro" id="IPR011049">
    <property type="entry name" value="Serralysin-like_metalloprot_C"/>
</dbReference>
<proteinExistence type="predicted"/>
<dbReference type="EMBL" id="NJGV01000002">
    <property type="protein sequence ID" value="OWY36507.1"/>
    <property type="molecule type" value="Genomic_DNA"/>
</dbReference>
<dbReference type="InterPro" id="IPR001343">
    <property type="entry name" value="Hemolysn_Ca-bd"/>
</dbReference>
<name>A0A225SYW8_9BURK</name>
<evidence type="ECO:0008006" key="3">
    <source>
        <dbReference type="Google" id="ProtNLM"/>
    </source>
</evidence>
<dbReference type="SUPFAM" id="SSF51120">
    <property type="entry name" value="beta-Roll"/>
    <property type="match status" value="1"/>
</dbReference>
<protein>
    <recommendedName>
        <fullName evidence="3">Haemolysin-type calcium binding-related domain-containing protein</fullName>
    </recommendedName>
</protein>
<organism evidence="1 2">
    <name type="scientific">Herbaspirillum aquaticum</name>
    <dbReference type="NCBI Taxonomy" id="568783"/>
    <lineage>
        <taxon>Bacteria</taxon>
        <taxon>Pseudomonadati</taxon>
        <taxon>Pseudomonadota</taxon>
        <taxon>Betaproteobacteria</taxon>
        <taxon>Burkholderiales</taxon>
        <taxon>Oxalobacteraceae</taxon>
        <taxon>Herbaspirillum</taxon>
    </lineage>
</organism>
<evidence type="ECO:0000313" key="1">
    <source>
        <dbReference type="EMBL" id="OWY36507.1"/>
    </source>
</evidence>
<dbReference type="GO" id="GO:0005509">
    <property type="term" value="F:calcium ion binding"/>
    <property type="evidence" value="ECO:0007669"/>
    <property type="project" value="InterPro"/>
</dbReference>
<dbReference type="Gene3D" id="2.150.10.10">
    <property type="entry name" value="Serralysin-like metalloprotease, C-terminal"/>
    <property type="match status" value="1"/>
</dbReference>
<evidence type="ECO:0000313" key="2">
    <source>
        <dbReference type="Proteomes" id="UP000214747"/>
    </source>
</evidence>
<dbReference type="Proteomes" id="UP000214747">
    <property type="component" value="Unassembled WGS sequence"/>
</dbReference>
<dbReference type="RefSeq" id="WP_088754038.1">
    <property type="nucleotide sequence ID" value="NZ_NJGV01000002.1"/>
</dbReference>
<dbReference type="Pfam" id="PF00353">
    <property type="entry name" value="HemolysinCabind"/>
    <property type="match status" value="1"/>
</dbReference>
<reference evidence="1 2" key="1">
    <citation type="journal article" date="2010" name="Int. J. Syst. Evol. Microbiol.">
        <title>Reclassification of Herbaspirillum putei as a later heterotypic synonym of Herbaspirillum huttiense, with the description of H. huttiense subsp. huttiense subsp. nov. and H. huttiense subsp. putei subsp. nov., comb. nov., and description of Herbaspirillum aquaticum sp. nov.</title>
        <authorList>
            <person name="Dobritsa A.P."/>
            <person name="Reddy M.C."/>
            <person name="Samadpour M."/>
        </authorList>
    </citation>
    <scope>NUCLEOTIDE SEQUENCE [LARGE SCALE GENOMIC DNA]</scope>
    <source>
        <strain evidence="1 2">IEH 4430</strain>
    </source>
</reference>
<comment type="caution">
    <text evidence="1">The sequence shown here is derived from an EMBL/GenBank/DDBJ whole genome shotgun (WGS) entry which is preliminary data.</text>
</comment>
<keyword evidence="2" id="KW-1185">Reference proteome</keyword>
<dbReference type="AlphaFoldDB" id="A0A225SYW8"/>
<sequence>MVGGKGDDVYIVNSVNDTVYEQEGEGYDTVITSSNYLLNAHIEELRLLEGYRIHATGNALDNTLIGNSADNILDGVTGADLMRGGAGNDTYYVDNAGDVVSERAGEGRDMVQSSVSYRLGTQVEDLLLLDFSKPEKGSVDGRNVLVYGYLDRRRRQ</sequence>
<gene>
    <name evidence="1" type="ORF">CEJ45_04335</name>
</gene>
<accession>A0A225SYW8</accession>